<dbReference type="SUPFAM" id="SSF140356">
    <property type="entry name" value="PPK N-terminal domain-like"/>
    <property type="match status" value="1"/>
</dbReference>
<evidence type="ECO:0000313" key="13">
    <source>
        <dbReference type="Proteomes" id="UP001606134"/>
    </source>
</evidence>
<dbReference type="PANTHER" id="PTHR30218">
    <property type="entry name" value="POLYPHOSPHATE KINASE"/>
    <property type="match status" value="1"/>
</dbReference>
<feature type="domain" description="Polyphosphate kinase middle" evidence="8">
    <location>
        <begin position="121"/>
        <end position="303"/>
    </location>
</feature>
<comment type="catalytic activity">
    <reaction evidence="6 7">
        <text>[phosphate](n) + ATP = [phosphate](n+1) + ADP</text>
        <dbReference type="Rhea" id="RHEA:19573"/>
        <dbReference type="Rhea" id="RHEA-COMP:9859"/>
        <dbReference type="Rhea" id="RHEA-COMP:14280"/>
        <dbReference type="ChEBI" id="CHEBI:16838"/>
        <dbReference type="ChEBI" id="CHEBI:30616"/>
        <dbReference type="ChEBI" id="CHEBI:456216"/>
        <dbReference type="EC" id="2.7.4.1"/>
    </reaction>
</comment>
<feature type="binding site" evidence="6">
    <location>
        <position position="565"/>
    </location>
    <ligand>
        <name>ATP</name>
        <dbReference type="ChEBI" id="CHEBI:30616"/>
    </ligand>
</feature>
<dbReference type="InterPro" id="IPR024953">
    <property type="entry name" value="PP_kinase_middle"/>
</dbReference>
<dbReference type="CDD" id="cd09165">
    <property type="entry name" value="PLDc_PaPPK1_C1_like"/>
    <property type="match status" value="1"/>
</dbReference>
<dbReference type="Gene3D" id="1.20.58.310">
    <property type="entry name" value="Polyphosphate kinase N-terminal domain"/>
    <property type="match status" value="1"/>
</dbReference>
<dbReference type="InterPro" id="IPR025200">
    <property type="entry name" value="PPK_C_dom2"/>
</dbReference>
<feature type="active site" description="Phosphohistidine intermediate" evidence="6">
    <location>
        <position position="435"/>
    </location>
</feature>
<protein>
    <recommendedName>
        <fullName evidence="6 7">Polyphosphate kinase</fullName>
        <ecNumber evidence="6 7">2.7.4.1</ecNumber>
    </recommendedName>
    <alternativeName>
        <fullName evidence="6">ATP-polyphosphate phosphotransferase</fullName>
    </alternativeName>
    <alternativeName>
        <fullName evidence="6">Polyphosphoric acid kinase</fullName>
    </alternativeName>
</protein>
<dbReference type="PANTHER" id="PTHR30218:SF0">
    <property type="entry name" value="POLYPHOSPHATE KINASE"/>
    <property type="match status" value="1"/>
</dbReference>
<dbReference type="SUPFAM" id="SSF56024">
    <property type="entry name" value="Phospholipase D/nuclease"/>
    <property type="match status" value="2"/>
</dbReference>
<sequence length="689" mass="77554">MTAPFPPTPLKLLNREQAILEFNRRVLAQAQREDVPLLERLRYVCIVSSNLDEFFEVRFADMLEAARDPLSTVTGQDVDRVGRAAHTLIDEQYHVFNEQLTPLLHKQRIVILNHADRDEPQRAWVGKFFEREVKPLLVPVGLDPAHPFPQVANKSLHFIARLSGKDAFGRDNRIAIVKVPRVLPRVIKLPANLSDGRQAFVLLTSVIRAHLEELFPGRKVEAFSQFRVTRDSDLEVDEEEIANLRHALRSGLTTRHFGRAVRLEVVNTCPAELSEFLLEQFGLPNAALYRVNGPVNLVRLNELIDQTDAPGLRFKPFEPAWPTGRLPRHKSIFDKLKKSDVLLHHPFESFDPVVQMLREAVADPDVLAIKQTIYRTGAKSELMDLLIEAARRGKEVMAVVELKARFDEEANINWAERLEAVGAQVVYGIVGYKTHAKLLLITRREGTKLRRYAHISTGNYNPKTARLYTDLGLLTADGDLTADADSVFRQLASLGKFKAPRRMLLAPFNMHSRMIELLGQVEAAARAGYKAARIVVKINALTDAELIHGLLRAAQAGAKVDLIVRGACMLPPGLPGVSENIVVRSVVGRFLEHSRICYFRWAEGDDGEALFLSSADWMSRNMFRRIEVAWPVIDARLRQRVIDEALLPYLHDTLDAWQLGPDGRSVRISDSGISAQQALMRRYSDGGGD</sequence>
<dbReference type="Pfam" id="PF17941">
    <property type="entry name" value="PP_kinase_C_1"/>
    <property type="match status" value="1"/>
</dbReference>
<dbReference type="InterPro" id="IPR025198">
    <property type="entry name" value="PPK_N_dom"/>
</dbReference>
<feature type="binding site" evidence="6">
    <location>
        <position position="405"/>
    </location>
    <ligand>
        <name>Mg(2+)</name>
        <dbReference type="ChEBI" id="CHEBI:18420"/>
    </ligand>
</feature>
<dbReference type="SUPFAM" id="SSF143724">
    <property type="entry name" value="PHP14-like"/>
    <property type="match status" value="1"/>
</dbReference>
<keyword evidence="6" id="KW-0479">Metal-binding</keyword>
<feature type="binding site" evidence="6">
    <location>
        <position position="468"/>
    </location>
    <ligand>
        <name>ATP</name>
        <dbReference type="ChEBI" id="CHEBI:30616"/>
    </ligand>
</feature>
<evidence type="ECO:0000259" key="10">
    <source>
        <dbReference type="Pfam" id="PF13090"/>
    </source>
</evidence>
<dbReference type="RefSeq" id="WP_394408886.1">
    <property type="nucleotide sequence ID" value="NZ_JBIGIC010000004.1"/>
</dbReference>
<keyword evidence="1 6" id="KW-0597">Phosphoprotein</keyword>
<proteinExistence type="inferred from homology"/>
<gene>
    <name evidence="12" type="primary">ppk1</name>
    <name evidence="6" type="synonym">ppk</name>
    <name evidence="12" type="ORF">ACG04R_09800</name>
</gene>
<feature type="binding site" evidence="6">
    <location>
        <position position="593"/>
    </location>
    <ligand>
        <name>ATP</name>
        <dbReference type="ChEBI" id="CHEBI:30616"/>
    </ligand>
</feature>
<keyword evidence="3 6" id="KW-0547">Nucleotide-binding</keyword>
<feature type="domain" description="Polyphosphate kinase C-terminal" evidence="10">
    <location>
        <begin position="504"/>
        <end position="669"/>
    </location>
</feature>
<comment type="caution">
    <text evidence="12">The sequence shown here is derived from an EMBL/GenBank/DDBJ whole genome shotgun (WGS) entry which is preliminary data.</text>
</comment>
<evidence type="ECO:0000256" key="4">
    <source>
        <dbReference type="ARBA" id="ARBA00022777"/>
    </source>
</evidence>
<dbReference type="Pfam" id="PF13090">
    <property type="entry name" value="PP_kinase_C"/>
    <property type="match status" value="1"/>
</dbReference>
<dbReference type="Proteomes" id="UP001606134">
    <property type="component" value="Unassembled WGS sequence"/>
</dbReference>
<comment type="function">
    <text evidence="6 7">Catalyzes the reversible transfer of the terminal phosphate of ATP to form a long-chain polyphosphate (polyP).</text>
</comment>
<evidence type="ECO:0000259" key="11">
    <source>
        <dbReference type="Pfam" id="PF17941"/>
    </source>
</evidence>
<evidence type="ECO:0000256" key="6">
    <source>
        <dbReference type="HAMAP-Rule" id="MF_00347"/>
    </source>
</evidence>
<evidence type="ECO:0000256" key="7">
    <source>
        <dbReference type="RuleBase" id="RU003800"/>
    </source>
</evidence>
<dbReference type="Pfam" id="PF02503">
    <property type="entry name" value="PP_kinase"/>
    <property type="match status" value="1"/>
</dbReference>
<dbReference type="GO" id="GO:0008976">
    <property type="term" value="F:polyphosphate kinase activity"/>
    <property type="evidence" value="ECO:0007669"/>
    <property type="project" value="UniProtKB-EC"/>
</dbReference>
<comment type="PTM">
    <text evidence="6 7">An intermediate of this reaction is the autophosphorylated ppk in which a phosphate is covalently linked to a histidine residue through a N-P bond.</text>
</comment>
<evidence type="ECO:0000256" key="3">
    <source>
        <dbReference type="ARBA" id="ARBA00022741"/>
    </source>
</evidence>
<evidence type="ECO:0000256" key="1">
    <source>
        <dbReference type="ARBA" id="ARBA00022553"/>
    </source>
</evidence>
<feature type="binding site" evidence="6">
    <location>
        <position position="375"/>
    </location>
    <ligand>
        <name>Mg(2+)</name>
        <dbReference type="ChEBI" id="CHEBI:18420"/>
    </ligand>
</feature>
<comment type="cofactor">
    <cofactor evidence="6">
        <name>Mg(2+)</name>
        <dbReference type="ChEBI" id="CHEBI:18420"/>
    </cofactor>
</comment>
<feature type="domain" description="Polyphosphate kinase C-terminal" evidence="11">
    <location>
        <begin position="331"/>
        <end position="493"/>
    </location>
</feature>
<evidence type="ECO:0000256" key="2">
    <source>
        <dbReference type="ARBA" id="ARBA00022679"/>
    </source>
</evidence>
<dbReference type="InterPro" id="IPR036832">
    <property type="entry name" value="PPK_N_dom_sf"/>
</dbReference>
<evidence type="ECO:0000256" key="5">
    <source>
        <dbReference type="ARBA" id="ARBA00022840"/>
    </source>
</evidence>
<dbReference type="NCBIfam" id="NF003921">
    <property type="entry name" value="PRK05443.2-2"/>
    <property type="match status" value="1"/>
</dbReference>
<dbReference type="PIRSF" id="PIRSF015589">
    <property type="entry name" value="PP_kinase"/>
    <property type="match status" value="1"/>
</dbReference>
<feature type="domain" description="Polyphosphate kinase N-terminal" evidence="9">
    <location>
        <begin position="13"/>
        <end position="111"/>
    </location>
</feature>
<keyword evidence="4 6" id="KW-0418">Kinase</keyword>
<dbReference type="EMBL" id="JBIGIC010000004">
    <property type="protein sequence ID" value="MFG6486965.1"/>
    <property type="molecule type" value="Genomic_DNA"/>
</dbReference>
<evidence type="ECO:0000259" key="8">
    <source>
        <dbReference type="Pfam" id="PF02503"/>
    </source>
</evidence>
<accession>A0ABW7HAL3</accession>
<evidence type="ECO:0000259" key="9">
    <source>
        <dbReference type="Pfam" id="PF13089"/>
    </source>
</evidence>
<dbReference type="HAMAP" id="MF_00347">
    <property type="entry name" value="Polyphosphate_kinase"/>
    <property type="match status" value="1"/>
</dbReference>
<keyword evidence="13" id="KW-1185">Reference proteome</keyword>
<feature type="binding site" evidence="6">
    <location>
        <position position="50"/>
    </location>
    <ligand>
        <name>ATP</name>
        <dbReference type="ChEBI" id="CHEBI:30616"/>
    </ligand>
</feature>
<dbReference type="Pfam" id="PF13089">
    <property type="entry name" value="PP_kinase_N"/>
    <property type="match status" value="1"/>
</dbReference>
<keyword evidence="6" id="KW-0460">Magnesium</keyword>
<dbReference type="InterPro" id="IPR003414">
    <property type="entry name" value="PP_kinase"/>
</dbReference>
<keyword evidence="5 6" id="KW-0067">ATP-binding</keyword>
<dbReference type="Gene3D" id="3.30.870.10">
    <property type="entry name" value="Endonuclease Chain A"/>
    <property type="match status" value="2"/>
</dbReference>
<dbReference type="InterPro" id="IPR036830">
    <property type="entry name" value="PP_kinase_middle_dom_sf"/>
</dbReference>
<reference evidence="12 13" key="1">
    <citation type="submission" date="2024-08" db="EMBL/GenBank/DDBJ databases">
        <authorList>
            <person name="Lu H."/>
        </authorList>
    </citation>
    <scope>NUCLEOTIDE SEQUENCE [LARGE SCALE GENOMIC DNA]</scope>
    <source>
        <strain evidence="12 13">BYS78W</strain>
    </source>
</reference>
<keyword evidence="2 6" id="KW-0808">Transferase</keyword>
<dbReference type="InterPro" id="IPR041108">
    <property type="entry name" value="PP_kinase_C_1"/>
</dbReference>
<dbReference type="EC" id="2.7.4.1" evidence="6 7"/>
<evidence type="ECO:0000313" key="12">
    <source>
        <dbReference type="EMBL" id="MFG6486965.1"/>
    </source>
</evidence>
<dbReference type="NCBIfam" id="TIGR03705">
    <property type="entry name" value="poly_P_kin"/>
    <property type="match status" value="1"/>
</dbReference>
<organism evidence="12 13">
    <name type="scientific">Pelomonas candidula</name>
    <dbReference type="NCBI Taxonomy" id="3299025"/>
    <lineage>
        <taxon>Bacteria</taxon>
        <taxon>Pseudomonadati</taxon>
        <taxon>Pseudomonadota</taxon>
        <taxon>Betaproteobacteria</taxon>
        <taxon>Burkholderiales</taxon>
        <taxon>Sphaerotilaceae</taxon>
        <taxon>Roseateles</taxon>
    </lineage>
</organism>
<name>A0ABW7HAL3_9BURK</name>
<dbReference type="NCBIfam" id="NF003918">
    <property type="entry name" value="PRK05443.1-2"/>
    <property type="match status" value="1"/>
</dbReference>
<dbReference type="Gene3D" id="3.30.1840.10">
    <property type="entry name" value="Polyphosphate kinase middle domain"/>
    <property type="match status" value="1"/>
</dbReference>
<comment type="similarity">
    <text evidence="6 7">Belongs to the polyphosphate kinase 1 (PPK1) family.</text>
</comment>